<evidence type="ECO:0000313" key="4">
    <source>
        <dbReference type="Proteomes" id="UP000282582"/>
    </source>
</evidence>
<gene>
    <name evidence="3" type="ORF">D0868_12072</name>
</gene>
<feature type="compositionally biased region" description="Low complexity" evidence="1">
    <location>
        <begin position="233"/>
        <end position="242"/>
    </location>
</feature>
<evidence type="ECO:0000256" key="1">
    <source>
        <dbReference type="SAM" id="MobiDB-lite"/>
    </source>
</evidence>
<dbReference type="InterPro" id="IPR056124">
    <property type="entry name" value="DUF7707"/>
</dbReference>
<reference evidence="3 4" key="1">
    <citation type="journal article" date="2018" name="BMC Genomics">
        <title>Genomic evidence for intraspecific hybridization in a clonal and extremely halotolerant yeast.</title>
        <authorList>
            <person name="Gostincar C."/>
            <person name="Stajich J.E."/>
            <person name="Zupancic J."/>
            <person name="Zalar P."/>
            <person name="Gunde-Cimerman N."/>
        </authorList>
    </citation>
    <scope>NUCLEOTIDE SEQUENCE [LARGE SCALE GENOMIC DNA]</scope>
    <source>
        <strain evidence="3 4">EXF-6654</strain>
    </source>
</reference>
<dbReference type="AlphaFoldDB" id="A0A3M6XVL5"/>
<evidence type="ECO:0000313" key="3">
    <source>
        <dbReference type="EMBL" id="RMX94835.1"/>
    </source>
</evidence>
<dbReference type="Proteomes" id="UP000282582">
    <property type="component" value="Unassembled WGS sequence"/>
</dbReference>
<feature type="compositionally biased region" description="Low complexity" evidence="1">
    <location>
        <begin position="183"/>
        <end position="201"/>
    </location>
</feature>
<sequence>MGYGGLAEMHSTALASTVVKTAEYSKEDRPVLPTPPQPIHLIHPPRKMKPTTAILLTTSTLLTTLSAQQNYAIDPDSVDDSTKETWCTNQQTQCPLICTQTTPSHSADTQTNTCDPSSLTYACICANGQSPNISEYSQTLPYYICQEWTNQCVANCAQADNACASSCRDDHPCGALNPTRVNSSTVSSTMSKTSGSGGADATATGGDTVYTGFGGDSAAAASSSADGGDGEGAEASGNSAARGSGMPAVFRTAALGVGQTFGVLGVVGGLVGGVAVFL</sequence>
<feature type="region of interest" description="Disordered" evidence="1">
    <location>
        <begin position="178"/>
        <end position="201"/>
    </location>
</feature>
<evidence type="ECO:0000259" key="2">
    <source>
        <dbReference type="Pfam" id="PF24808"/>
    </source>
</evidence>
<organism evidence="3 4">
    <name type="scientific">Hortaea werneckii</name>
    <name type="common">Black yeast</name>
    <name type="synonym">Cladosporium werneckii</name>
    <dbReference type="NCBI Taxonomy" id="91943"/>
    <lineage>
        <taxon>Eukaryota</taxon>
        <taxon>Fungi</taxon>
        <taxon>Dikarya</taxon>
        <taxon>Ascomycota</taxon>
        <taxon>Pezizomycotina</taxon>
        <taxon>Dothideomycetes</taxon>
        <taxon>Dothideomycetidae</taxon>
        <taxon>Mycosphaerellales</taxon>
        <taxon>Teratosphaeriaceae</taxon>
        <taxon>Hortaea</taxon>
    </lineage>
</organism>
<dbReference type="EMBL" id="QWIK01001421">
    <property type="protein sequence ID" value="RMX94835.1"/>
    <property type="molecule type" value="Genomic_DNA"/>
</dbReference>
<comment type="caution">
    <text evidence="3">The sequence shown here is derived from an EMBL/GenBank/DDBJ whole genome shotgun (WGS) entry which is preliminary data.</text>
</comment>
<feature type="region of interest" description="Disordered" evidence="1">
    <location>
        <begin position="221"/>
        <end position="242"/>
    </location>
</feature>
<dbReference type="PANTHER" id="PTHR38118">
    <property type="entry name" value="ANCHORED CELL WALL PROTEIN 11-RELATED"/>
    <property type="match status" value="1"/>
</dbReference>
<dbReference type="Pfam" id="PF24808">
    <property type="entry name" value="DUF7707"/>
    <property type="match status" value="1"/>
</dbReference>
<dbReference type="PANTHER" id="PTHR38118:SF2">
    <property type="entry name" value="CDP-ALCOHOL PHOSPHATIDYLTRANSFERASE PROTEIN"/>
    <property type="match status" value="1"/>
</dbReference>
<proteinExistence type="predicted"/>
<dbReference type="VEuPathDB" id="FungiDB:BTJ68_00651"/>
<accession>A0A3M6XVL5</accession>
<protein>
    <recommendedName>
        <fullName evidence="2">DUF7707 domain-containing protein</fullName>
    </recommendedName>
</protein>
<feature type="domain" description="DUF7707" evidence="2">
    <location>
        <begin position="72"/>
        <end position="178"/>
    </location>
</feature>
<name>A0A3M6XVL5_HORWE</name>